<sequence>MTYKNQTPIFFDKETNCYRNIFDKKGMYENSFISQTTFNVLVHYHWVCYGKNYLQKNAPDQFKSEKYERENELTKIRLSEELNGCEWEGEPLLRYMKKPYLEKLFNIKLSIEERTNFNLLKGFYLVGTNGAGFNGIFDVKAVLLLPRIQKIMEEKQVEKWKRLRIKLLMA</sequence>
<gene>
    <name evidence="1" type="ORF">AB1300_15505</name>
</gene>
<protein>
    <submittedName>
        <fullName evidence="1">Uncharacterized protein</fullName>
    </submittedName>
</protein>
<organism evidence="1 2">
    <name type="scientific">Lysinibacillus xylanilyticus</name>
    <dbReference type="NCBI Taxonomy" id="582475"/>
    <lineage>
        <taxon>Bacteria</taxon>
        <taxon>Bacillati</taxon>
        <taxon>Bacillota</taxon>
        <taxon>Bacilli</taxon>
        <taxon>Bacillales</taxon>
        <taxon>Bacillaceae</taxon>
        <taxon>Lysinibacillus</taxon>
    </lineage>
</organism>
<keyword evidence="2" id="KW-1185">Reference proteome</keyword>
<comment type="caution">
    <text evidence="1">The sequence shown here is derived from an EMBL/GenBank/DDBJ whole genome shotgun (WGS) entry which is preliminary data.</text>
</comment>
<dbReference type="EMBL" id="JBFRHK010000009">
    <property type="protein sequence ID" value="MEX3746529.1"/>
    <property type="molecule type" value="Genomic_DNA"/>
</dbReference>
<proteinExistence type="predicted"/>
<dbReference type="Proteomes" id="UP001558534">
    <property type="component" value="Unassembled WGS sequence"/>
</dbReference>
<accession>A0ABV3W0F2</accession>
<name>A0ABV3W0F2_9BACI</name>
<dbReference type="RefSeq" id="WP_368637161.1">
    <property type="nucleotide sequence ID" value="NZ_JBFRHK010000009.1"/>
</dbReference>
<reference evidence="1 2" key="1">
    <citation type="submission" date="2024-07" db="EMBL/GenBank/DDBJ databases">
        <title>Characterization of a bacterium isolated from hydrolysated instant sea cucumber by whole-genome sequencing and metabolomics.</title>
        <authorList>
            <person name="Luo X."/>
            <person name="Zhang Z."/>
            <person name="Zheng Z."/>
            <person name="Zhang W."/>
            <person name="Ming T."/>
            <person name="Jiao L."/>
            <person name="Su X."/>
            <person name="Kong F."/>
            <person name="Xu J."/>
        </authorList>
    </citation>
    <scope>NUCLEOTIDE SEQUENCE [LARGE SCALE GENOMIC DNA]</scope>
    <source>
        <strain evidence="1 2">XL-2024</strain>
    </source>
</reference>
<evidence type="ECO:0000313" key="1">
    <source>
        <dbReference type="EMBL" id="MEX3746529.1"/>
    </source>
</evidence>
<evidence type="ECO:0000313" key="2">
    <source>
        <dbReference type="Proteomes" id="UP001558534"/>
    </source>
</evidence>